<name>A0A1F6DNE4_9BACT</name>
<dbReference type="SUPFAM" id="SSF57829">
    <property type="entry name" value="Zn-binding ribosomal proteins"/>
    <property type="match status" value="1"/>
</dbReference>
<comment type="caution">
    <text evidence="5">The sequence shown here is derived from an EMBL/GenBank/DDBJ whole genome shotgun (WGS) entry which is preliminary data.</text>
</comment>
<dbReference type="InterPro" id="IPR038584">
    <property type="entry name" value="Ribosomal_bL33_sf"/>
</dbReference>
<evidence type="ECO:0000256" key="3">
    <source>
        <dbReference type="ARBA" id="ARBA00023274"/>
    </source>
</evidence>
<accession>A0A1F6DNE4</accession>
<protein>
    <recommendedName>
        <fullName evidence="4">Large ribosomal subunit protein bL33</fullName>
    </recommendedName>
</protein>
<sequence length="51" mass="6302">MSQDRLLRLKSTKSKHIIWTRKNRKTTERKIELMKFDPTLRKNVLFKETKK</sequence>
<dbReference type="GO" id="GO:0003735">
    <property type="term" value="F:structural constituent of ribosome"/>
    <property type="evidence" value="ECO:0007669"/>
    <property type="project" value="InterPro"/>
</dbReference>
<keyword evidence="3" id="KW-0687">Ribonucleoprotein</keyword>
<dbReference type="GO" id="GO:0005840">
    <property type="term" value="C:ribosome"/>
    <property type="evidence" value="ECO:0007669"/>
    <property type="project" value="UniProtKB-KW"/>
</dbReference>
<dbReference type="NCBIfam" id="TIGR01023">
    <property type="entry name" value="rpmG_bact"/>
    <property type="match status" value="1"/>
</dbReference>
<dbReference type="GO" id="GO:1990904">
    <property type="term" value="C:ribonucleoprotein complex"/>
    <property type="evidence" value="ECO:0007669"/>
    <property type="project" value="UniProtKB-KW"/>
</dbReference>
<evidence type="ECO:0000256" key="1">
    <source>
        <dbReference type="ARBA" id="ARBA00007596"/>
    </source>
</evidence>
<keyword evidence="2 5" id="KW-0689">Ribosomal protein</keyword>
<dbReference type="AlphaFoldDB" id="A0A1F6DNE4"/>
<dbReference type="InterPro" id="IPR001705">
    <property type="entry name" value="Ribosomal_bL33"/>
</dbReference>
<proteinExistence type="inferred from homology"/>
<dbReference type="GO" id="GO:0005737">
    <property type="term" value="C:cytoplasm"/>
    <property type="evidence" value="ECO:0007669"/>
    <property type="project" value="UniProtKB-ARBA"/>
</dbReference>
<evidence type="ECO:0000256" key="4">
    <source>
        <dbReference type="ARBA" id="ARBA00035176"/>
    </source>
</evidence>
<comment type="similarity">
    <text evidence="1">Belongs to the bacterial ribosomal protein bL33 family.</text>
</comment>
<dbReference type="Gene3D" id="2.20.28.120">
    <property type="entry name" value="Ribosomal protein L33"/>
    <property type="match status" value="1"/>
</dbReference>
<dbReference type="Pfam" id="PF00471">
    <property type="entry name" value="Ribosomal_L33"/>
    <property type="match status" value="1"/>
</dbReference>
<dbReference type="STRING" id="1798495.A3C19_02015"/>
<reference evidence="5 6" key="1">
    <citation type="journal article" date="2016" name="Nat. Commun.">
        <title>Thousands of microbial genomes shed light on interconnected biogeochemical processes in an aquifer system.</title>
        <authorList>
            <person name="Anantharaman K."/>
            <person name="Brown C.T."/>
            <person name="Hug L.A."/>
            <person name="Sharon I."/>
            <person name="Castelle C.J."/>
            <person name="Probst A.J."/>
            <person name="Thomas B.C."/>
            <person name="Singh A."/>
            <person name="Wilkins M.J."/>
            <person name="Karaoz U."/>
            <person name="Brodie E.L."/>
            <person name="Williams K.H."/>
            <person name="Hubbard S.S."/>
            <person name="Banfield J.F."/>
        </authorList>
    </citation>
    <scope>NUCLEOTIDE SEQUENCE [LARGE SCALE GENOMIC DNA]</scope>
</reference>
<dbReference type="EMBL" id="MFLI01000001">
    <property type="protein sequence ID" value="OGG62883.1"/>
    <property type="molecule type" value="Genomic_DNA"/>
</dbReference>
<evidence type="ECO:0000313" key="5">
    <source>
        <dbReference type="EMBL" id="OGG62883.1"/>
    </source>
</evidence>
<dbReference type="InterPro" id="IPR011332">
    <property type="entry name" value="Ribosomal_zn-bd"/>
</dbReference>
<evidence type="ECO:0000256" key="2">
    <source>
        <dbReference type="ARBA" id="ARBA00022980"/>
    </source>
</evidence>
<dbReference type="GO" id="GO:0006412">
    <property type="term" value="P:translation"/>
    <property type="evidence" value="ECO:0007669"/>
    <property type="project" value="InterPro"/>
</dbReference>
<dbReference type="Proteomes" id="UP000178532">
    <property type="component" value="Unassembled WGS sequence"/>
</dbReference>
<evidence type="ECO:0000313" key="6">
    <source>
        <dbReference type="Proteomes" id="UP000178532"/>
    </source>
</evidence>
<organism evidence="5 6">
    <name type="scientific">Candidatus Kaiserbacteria bacterium RIFCSPHIGHO2_02_FULL_54_22</name>
    <dbReference type="NCBI Taxonomy" id="1798495"/>
    <lineage>
        <taxon>Bacteria</taxon>
        <taxon>Candidatus Kaiseribacteriota</taxon>
    </lineage>
</organism>
<gene>
    <name evidence="5" type="ORF">A3C19_02015</name>
</gene>